<keyword evidence="2" id="KW-1185">Reference proteome</keyword>
<dbReference type="RefSeq" id="WP_036752153.1">
    <property type="nucleotide sequence ID" value="NZ_JAGSGC010000006.1"/>
</dbReference>
<gene>
    <name evidence="1" type="ORF">EA58_10835</name>
</gene>
<evidence type="ECO:0000313" key="1">
    <source>
        <dbReference type="EMBL" id="KDM91512.1"/>
    </source>
</evidence>
<comment type="caution">
    <text evidence="1">The sequence shown here is derived from an EMBL/GenBank/DDBJ whole genome shotgun (WGS) entry which is preliminary data.</text>
</comment>
<evidence type="ECO:0000313" key="2">
    <source>
        <dbReference type="Proteomes" id="UP000027192"/>
    </source>
</evidence>
<dbReference type="AlphaFoldDB" id="A0A066RUX1"/>
<dbReference type="EMBL" id="JMIB01000021">
    <property type="protein sequence ID" value="KDM91512.1"/>
    <property type="molecule type" value="Genomic_DNA"/>
</dbReference>
<protein>
    <recommendedName>
        <fullName evidence="3">Lipoprotein</fullName>
    </recommendedName>
</protein>
<organism evidence="1 2">
    <name type="scientific">Photobacterium galatheae</name>
    <dbReference type="NCBI Taxonomy" id="1654360"/>
    <lineage>
        <taxon>Bacteria</taxon>
        <taxon>Pseudomonadati</taxon>
        <taxon>Pseudomonadota</taxon>
        <taxon>Gammaproteobacteria</taxon>
        <taxon>Vibrionales</taxon>
        <taxon>Vibrionaceae</taxon>
        <taxon>Photobacterium</taxon>
    </lineage>
</organism>
<dbReference type="Proteomes" id="UP000027192">
    <property type="component" value="Unassembled WGS sequence"/>
</dbReference>
<reference evidence="1 2" key="1">
    <citation type="submission" date="2014-04" db="EMBL/GenBank/DDBJ databases">
        <title>Draft genome sequence of Photobacterium halotolerans S2753: a solonamide, ngercheumicin and holomycin producer.</title>
        <authorList>
            <person name="Machado H.R."/>
            <person name="Gram L."/>
        </authorList>
    </citation>
    <scope>NUCLEOTIDE SEQUENCE [LARGE SCALE GENOMIC DNA]</scope>
    <source>
        <strain evidence="1 2">S2753</strain>
    </source>
</reference>
<evidence type="ECO:0008006" key="3">
    <source>
        <dbReference type="Google" id="ProtNLM"/>
    </source>
</evidence>
<accession>A0A066RUX1</accession>
<name>A0A066RUX1_9GAMM</name>
<dbReference type="PROSITE" id="PS51257">
    <property type="entry name" value="PROKAR_LIPOPROTEIN"/>
    <property type="match status" value="1"/>
</dbReference>
<proteinExistence type="predicted"/>
<sequence length="227" mass="25674">MFKKKLSVVMLASLGLFGCGSDDDKKAVEEIAKPAGLNVQVEFYNEIPSFENRRAFRIEFLFDLNNSGDVNLYEEGDLFFTTIIDENEKENFVSIGKYRLTDEAEIGSELNFPVKTLGYSNLSKKDGKSVFTFKILNELELVESDSSERKEKMDTTVSEYERLVKSINGNTPISIRAFYWGNGVNSGDYIGRNVPTQGSILSIHDSKDDYEGDFNYVDIDSVTFTFN</sequence>